<dbReference type="Gene3D" id="3.40.50.300">
    <property type="entry name" value="P-loop containing nucleotide triphosphate hydrolases"/>
    <property type="match status" value="1"/>
</dbReference>
<reference evidence="2 3" key="2">
    <citation type="journal article" date="2016" name="Genome Announc.">
        <title>Complete Genome Sequence of a Strain of Azospirillum thiophilum Isolated from a Sulfide Spring.</title>
        <authorList>
            <person name="Fomenkov A."/>
            <person name="Vincze T."/>
            <person name="Grabovich M."/>
            <person name="Anton B.P."/>
            <person name="Dubinina G."/>
            <person name="Orlova M."/>
            <person name="Belousova E."/>
            <person name="Roberts R.J."/>
        </authorList>
    </citation>
    <scope>NUCLEOTIDE SEQUENCE [LARGE SCALE GENOMIC DNA]</scope>
    <source>
        <strain evidence="2 3">BV-S</strain>
    </source>
</reference>
<name>A0AAC8W529_9PROT</name>
<gene>
    <name evidence="2" type="ORF">AL072_29395</name>
</gene>
<dbReference type="Pfam" id="PF13401">
    <property type="entry name" value="AAA_22"/>
    <property type="match status" value="1"/>
</dbReference>
<accession>A0AAC8W529</accession>
<dbReference type="EMBL" id="CP012406">
    <property type="protein sequence ID" value="ALG75080.1"/>
    <property type="molecule type" value="Genomic_DNA"/>
</dbReference>
<dbReference type="AlphaFoldDB" id="A0AAC8W529"/>
<sequence>MSKVNRARKSASFAPLRNLTLLEELVIKLKGRSPDVPGLGVFHGRSGDGKSRAAAWVGASDHMAYYVEANDFWTPRAMLRAVVDAMGIAMPPHATNNELAAKIAEELETSRRPLIIDEADHLAKKDMIDKVRALHDMASPGTASIVLIGEEGLPQKLQRYERFHRRILDFVQAEPCDMDDARQLATLYCPRVAVADDLLQQLLDQTYRSTGRVAVNLVAIADFAAGEGLKEIDAAGYAGQRINTGAAPAVRRFG</sequence>
<protein>
    <recommendedName>
        <fullName evidence="1">ORC1/DEAH AAA+ ATPase domain-containing protein</fullName>
    </recommendedName>
</protein>
<feature type="domain" description="ORC1/DEAH AAA+ ATPase" evidence="1">
    <location>
        <begin position="38"/>
        <end position="157"/>
    </location>
</feature>
<dbReference type="GO" id="GO:0016887">
    <property type="term" value="F:ATP hydrolysis activity"/>
    <property type="evidence" value="ECO:0007669"/>
    <property type="project" value="InterPro"/>
</dbReference>
<dbReference type="PANTHER" id="PTHR35894:SF5">
    <property type="entry name" value="MU-LIKE PROPHAGE FLUMU DNA TRANSPOSITION PROTEIN B"/>
    <property type="match status" value="1"/>
</dbReference>
<evidence type="ECO:0000313" key="2">
    <source>
        <dbReference type="EMBL" id="ALG75080.1"/>
    </source>
</evidence>
<dbReference type="SUPFAM" id="SSF52540">
    <property type="entry name" value="P-loop containing nucleoside triphosphate hydrolases"/>
    <property type="match status" value="1"/>
</dbReference>
<proteinExistence type="predicted"/>
<organism evidence="2 3">
    <name type="scientific">Azospirillum thiophilum</name>
    <dbReference type="NCBI Taxonomy" id="528244"/>
    <lineage>
        <taxon>Bacteria</taxon>
        <taxon>Pseudomonadati</taxon>
        <taxon>Pseudomonadota</taxon>
        <taxon>Alphaproteobacteria</taxon>
        <taxon>Rhodospirillales</taxon>
        <taxon>Azospirillaceae</taxon>
        <taxon>Azospirillum</taxon>
    </lineage>
</organism>
<evidence type="ECO:0000313" key="3">
    <source>
        <dbReference type="Proteomes" id="UP000069935"/>
    </source>
</evidence>
<dbReference type="InterPro" id="IPR049945">
    <property type="entry name" value="AAA_22"/>
</dbReference>
<dbReference type="PANTHER" id="PTHR35894">
    <property type="entry name" value="GENERAL SECRETION PATHWAY PROTEIN A-RELATED"/>
    <property type="match status" value="1"/>
</dbReference>
<dbReference type="InterPro" id="IPR052026">
    <property type="entry name" value="ExeA_AAA_ATPase_DNA-bind"/>
</dbReference>
<dbReference type="RefSeq" id="WP_045585032.1">
    <property type="nucleotide sequence ID" value="NZ_CP012406.1"/>
</dbReference>
<dbReference type="KEGG" id="ati:AL072_29395"/>
<reference evidence="3" key="1">
    <citation type="submission" date="2015-08" db="EMBL/GenBank/DDBJ databases">
        <title>Complete Genome Sequence of Azospirillum thiophilum BV-S.</title>
        <authorList>
            <person name="Fomenkov A."/>
            <person name="Vincze T."/>
            <person name="Grabovich M."/>
            <person name="Dubinina G."/>
            <person name="Orlova M."/>
            <person name="Belousova E."/>
            <person name="Roberts R.J."/>
        </authorList>
    </citation>
    <scope>NUCLEOTIDE SEQUENCE [LARGE SCALE GENOMIC DNA]</scope>
    <source>
        <strain evidence="3">BV-S</strain>
    </source>
</reference>
<evidence type="ECO:0000259" key="1">
    <source>
        <dbReference type="Pfam" id="PF13401"/>
    </source>
</evidence>
<dbReference type="InterPro" id="IPR027417">
    <property type="entry name" value="P-loop_NTPase"/>
</dbReference>
<dbReference type="Proteomes" id="UP000069935">
    <property type="component" value="Chromosome 6"/>
</dbReference>
<keyword evidence="3" id="KW-1185">Reference proteome</keyword>